<evidence type="ECO:0000313" key="3">
    <source>
        <dbReference type="Proteomes" id="UP000201733"/>
    </source>
</evidence>
<accession>C4MZS1</accession>
<name>C4MZS1_9CAUD</name>
<dbReference type="GO" id="GO:0031012">
    <property type="term" value="C:extracellular matrix"/>
    <property type="evidence" value="ECO:0007669"/>
    <property type="project" value="TreeGrafter"/>
</dbReference>
<dbReference type="GO" id="GO:0005615">
    <property type="term" value="C:extracellular space"/>
    <property type="evidence" value="ECO:0007669"/>
    <property type="project" value="TreeGrafter"/>
</dbReference>
<dbReference type="KEGG" id="vg:7943328"/>
<dbReference type="PANTHER" id="PTHR24023">
    <property type="entry name" value="COLLAGEN ALPHA"/>
    <property type="match status" value="1"/>
</dbReference>
<keyword evidence="3" id="KW-1185">Reference proteome</keyword>
<dbReference type="PANTHER" id="PTHR24023:SF1112">
    <property type="entry name" value="COL_CUTICLE_N DOMAIN-CONTAINING PROTEIN-RELATED"/>
    <property type="match status" value="1"/>
</dbReference>
<dbReference type="RefSeq" id="YP_002922525.1">
    <property type="nucleotide sequence ID" value="NC_012741.1"/>
</dbReference>
<dbReference type="GeneID" id="7943328"/>
<dbReference type="EMBL" id="EU863409">
    <property type="protein sequence ID" value="ACL78402.1"/>
    <property type="molecule type" value="Genomic_DNA"/>
</dbReference>
<dbReference type="GO" id="GO:0030198">
    <property type="term" value="P:extracellular matrix organization"/>
    <property type="evidence" value="ECO:0007669"/>
    <property type="project" value="TreeGrafter"/>
</dbReference>
<evidence type="ECO:0000313" key="2">
    <source>
        <dbReference type="EMBL" id="ACL78402.1"/>
    </source>
</evidence>
<organism evidence="2 3">
    <name type="scientific">Escherichia phage JS10</name>
    <dbReference type="NCBI Taxonomy" id="576790"/>
    <lineage>
        <taxon>Viruses</taxon>
        <taxon>Duplodnaviria</taxon>
        <taxon>Heunggongvirae</taxon>
        <taxon>Uroviricota</taxon>
        <taxon>Caudoviricetes</taxon>
        <taxon>Pantevenvirales</taxon>
        <taxon>Straboviridae</taxon>
        <taxon>Tevenvirinae</taxon>
        <taxon>Dhakavirus</taxon>
        <taxon>Dhakavirus JS10</taxon>
    </lineage>
</organism>
<feature type="region of interest" description="Disordered" evidence="1">
    <location>
        <begin position="153"/>
        <end position="204"/>
    </location>
</feature>
<reference evidence="2 3" key="1">
    <citation type="journal article" date="2009" name="Virology">
        <title>T4 phages against Escherichia coli diarrhea: potential and problems.</title>
        <authorList>
            <person name="Denou E."/>
            <person name="Bruttin A."/>
            <person name="Barretto C."/>
            <person name="Ngom-Bru C."/>
            <person name="Brussow H."/>
            <person name="Zuber S."/>
        </authorList>
    </citation>
    <scope>NUCLEOTIDE SEQUENCE [LARGE SCALE GENOMIC DNA]</scope>
</reference>
<feature type="compositionally biased region" description="Low complexity" evidence="1">
    <location>
        <begin position="165"/>
        <end position="197"/>
    </location>
</feature>
<sequence length="335" mass="34771">MADSIFGHDGRGTFSGIALKESDTVIPFEKILTKESLINPARLVGSNSYGLGLVSKSGRAEVLAHLGITEEMLSPGIPGPKGESIVGPRGPAGPVGPVGLNWKGTWSAATAYVKDDAVGYNGASYFCVQDSTGNNPAEENSLYWALLASQGAQGEQGIPGKDGEQGPQGVQGPPGVDGIDGLDGATGPLGPQGPQGEPGKDGTDLFSFHKYTNVAAGYGEIKIPGVANTVLRVRLVNNQIEYSILSKGGTTRYCDYHFVAPSVSGGTVTTGGGTKTLSPTGSFVIVSAAYNGLRPINITLKEWGSKTISEITVFQHGRSVDSNKPILVKMVSFPY</sequence>
<dbReference type="InterPro" id="IPR050149">
    <property type="entry name" value="Collagen_superfamily"/>
</dbReference>
<evidence type="ECO:0000256" key="1">
    <source>
        <dbReference type="SAM" id="MobiDB-lite"/>
    </source>
</evidence>
<dbReference type="Gene3D" id="2.10.10.20">
    <property type="entry name" value="Carbohydrate-binding module superfamily 5/12"/>
    <property type="match status" value="1"/>
</dbReference>
<proteinExistence type="predicted"/>
<dbReference type="Gene3D" id="1.20.5.320">
    <property type="entry name" value="6-Phosphogluconate Dehydrogenase, domain 3"/>
    <property type="match status" value="1"/>
</dbReference>
<dbReference type="InterPro" id="IPR008160">
    <property type="entry name" value="Collagen"/>
</dbReference>
<gene>
    <name evidence="2" type="ORF">EpJS10_0176</name>
</gene>
<dbReference type="Proteomes" id="UP000201733">
    <property type="component" value="Segment"/>
</dbReference>
<protein>
    <submittedName>
        <fullName evidence="2">Tail fiber-like protein</fullName>
    </submittedName>
</protein>
<dbReference type="GO" id="GO:0030020">
    <property type="term" value="F:extracellular matrix structural constituent conferring tensile strength"/>
    <property type="evidence" value="ECO:0007669"/>
    <property type="project" value="TreeGrafter"/>
</dbReference>
<dbReference type="Pfam" id="PF01391">
    <property type="entry name" value="Collagen"/>
    <property type="match status" value="1"/>
</dbReference>